<dbReference type="InterPro" id="IPR000914">
    <property type="entry name" value="SBP_5_dom"/>
</dbReference>
<dbReference type="GO" id="GO:0015833">
    <property type="term" value="P:peptide transport"/>
    <property type="evidence" value="ECO:0007669"/>
    <property type="project" value="TreeGrafter"/>
</dbReference>
<organism evidence="6 7">
    <name type="scientific">Gluconacetobacter asukensis</name>
    <dbReference type="NCBI Taxonomy" id="1017181"/>
    <lineage>
        <taxon>Bacteria</taxon>
        <taxon>Pseudomonadati</taxon>
        <taxon>Pseudomonadota</taxon>
        <taxon>Alphaproteobacteria</taxon>
        <taxon>Acetobacterales</taxon>
        <taxon>Acetobacteraceae</taxon>
        <taxon>Gluconacetobacter</taxon>
    </lineage>
</organism>
<dbReference type="AlphaFoldDB" id="A0A7W4IXG0"/>
<dbReference type="GO" id="GO:0030288">
    <property type="term" value="C:outer membrane-bounded periplasmic space"/>
    <property type="evidence" value="ECO:0007669"/>
    <property type="project" value="UniProtKB-ARBA"/>
</dbReference>
<comment type="caution">
    <text evidence="6">The sequence shown here is derived from an EMBL/GenBank/DDBJ whole genome shotgun (WGS) entry which is preliminary data.</text>
</comment>
<dbReference type="CDD" id="cd08506">
    <property type="entry name" value="PBP2_clavulanate_OppA2"/>
    <property type="match status" value="1"/>
</dbReference>
<keyword evidence="3" id="KW-0813">Transport</keyword>
<evidence type="ECO:0000259" key="5">
    <source>
        <dbReference type="Pfam" id="PF00496"/>
    </source>
</evidence>
<evidence type="ECO:0000256" key="1">
    <source>
        <dbReference type="ARBA" id="ARBA00004418"/>
    </source>
</evidence>
<name>A0A7W4IXG0_9PROT</name>
<evidence type="ECO:0000256" key="2">
    <source>
        <dbReference type="ARBA" id="ARBA00005695"/>
    </source>
</evidence>
<dbReference type="PIRSF" id="PIRSF002741">
    <property type="entry name" value="MppA"/>
    <property type="match status" value="1"/>
</dbReference>
<protein>
    <submittedName>
        <fullName evidence="6">ABC transporter substrate-binding protein</fullName>
    </submittedName>
</protein>
<keyword evidence="7" id="KW-1185">Reference proteome</keyword>
<dbReference type="PANTHER" id="PTHR30290:SF10">
    <property type="entry name" value="PERIPLASMIC OLIGOPEPTIDE-BINDING PROTEIN-RELATED"/>
    <property type="match status" value="1"/>
</dbReference>
<dbReference type="InterPro" id="IPR039424">
    <property type="entry name" value="SBP_5"/>
</dbReference>
<proteinExistence type="inferred from homology"/>
<dbReference type="RefSeq" id="WP_182977442.1">
    <property type="nucleotide sequence ID" value="NZ_BAABGB010000014.1"/>
</dbReference>
<dbReference type="EMBL" id="JABEQE010000001">
    <property type="protein sequence ID" value="MBB2170812.1"/>
    <property type="molecule type" value="Genomic_DNA"/>
</dbReference>
<evidence type="ECO:0000256" key="4">
    <source>
        <dbReference type="ARBA" id="ARBA00022729"/>
    </source>
</evidence>
<dbReference type="InterPro" id="IPR030678">
    <property type="entry name" value="Peptide/Ni-bd"/>
</dbReference>
<evidence type="ECO:0000256" key="3">
    <source>
        <dbReference type="ARBA" id="ARBA00022448"/>
    </source>
</evidence>
<gene>
    <name evidence="6" type="ORF">HLH35_01540</name>
</gene>
<evidence type="ECO:0000313" key="7">
    <source>
        <dbReference type="Proteomes" id="UP000577891"/>
    </source>
</evidence>
<feature type="domain" description="Solute-binding protein family 5" evidence="5">
    <location>
        <begin position="87"/>
        <end position="474"/>
    </location>
</feature>
<comment type="subcellular location">
    <subcellularLocation>
        <location evidence="1">Periplasm</location>
    </subcellularLocation>
</comment>
<reference evidence="6 7" key="1">
    <citation type="submission" date="2020-04" db="EMBL/GenBank/DDBJ databases">
        <title>Description of novel Gluconacetobacter.</title>
        <authorList>
            <person name="Sombolestani A."/>
        </authorList>
    </citation>
    <scope>NUCLEOTIDE SEQUENCE [LARGE SCALE GENOMIC DNA]</scope>
    <source>
        <strain evidence="6 7">LMG 27724</strain>
    </source>
</reference>
<dbReference type="GO" id="GO:0043190">
    <property type="term" value="C:ATP-binding cassette (ABC) transporter complex"/>
    <property type="evidence" value="ECO:0007669"/>
    <property type="project" value="InterPro"/>
</dbReference>
<dbReference type="Gene3D" id="3.10.105.10">
    <property type="entry name" value="Dipeptide-binding Protein, Domain 3"/>
    <property type="match status" value="1"/>
</dbReference>
<dbReference type="SUPFAM" id="SSF53850">
    <property type="entry name" value="Periplasmic binding protein-like II"/>
    <property type="match status" value="1"/>
</dbReference>
<dbReference type="GO" id="GO:1904680">
    <property type="term" value="F:peptide transmembrane transporter activity"/>
    <property type="evidence" value="ECO:0007669"/>
    <property type="project" value="TreeGrafter"/>
</dbReference>
<dbReference type="PANTHER" id="PTHR30290">
    <property type="entry name" value="PERIPLASMIC BINDING COMPONENT OF ABC TRANSPORTER"/>
    <property type="match status" value="1"/>
</dbReference>
<sequence length="564" mass="60758">MRGGAARLLGVLPVLLLGLAGGAAHGMDDGALMAAHRGGTLRLTAASSGGSVDPQIAYEQQNLQIEAPVYDGLMAFPKSGRGDAVRPVPDLADGMPEIRDGGRTYVFRLRQGIRFSDGHVLGVEDVAATMRRIFRVNSPAAGPYFSNLLGAAPCLAGQGWCDLSNGVVTDAAAGTVTFHLARPDTDFLYKLAFPQAAIVPAGTPDHDTGNVAPPGTGPYRITFYDPDRMMRLERNPYFRVWDGLAQPDGFPDRIVYSFGLDEEAEVTAVENGQYDWMLDMPPRDRLGELGDRYVPRVHLSDMLVVWYMEMNVRLAPFSMPEVRRALNDAVDRHAMVLHEGGPALAYPACDMIPRGIPSHDPECAYGRGASVAHPAPSWQGVDMARARALVAASGTAGQDVTVVTMNTSMGRVLGQAVRETLAELGYHAIVRPITPVVEFSYLQNTSNAVQIGFTGWQADYPAPGAFLHTLFACDSFHPSSDNSLNMSGFCDPAIDRLMDDAAAAQQGDPARADAMWQQADAAIMAQAPVVPLVQTRRLDLVSARVGHVLSSAYYMVLLAQLWVH</sequence>
<accession>A0A7W4IXG0</accession>
<comment type="similarity">
    <text evidence="2">Belongs to the bacterial solute-binding protein 5 family.</text>
</comment>
<evidence type="ECO:0000313" key="6">
    <source>
        <dbReference type="EMBL" id="MBB2170812.1"/>
    </source>
</evidence>
<dbReference type="Pfam" id="PF00496">
    <property type="entry name" value="SBP_bac_5"/>
    <property type="match status" value="1"/>
</dbReference>
<dbReference type="Gene3D" id="3.40.190.10">
    <property type="entry name" value="Periplasmic binding protein-like II"/>
    <property type="match status" value="1"/>
</dbReference>
<dbReference type="Proteomes" id="UP000577891">
    <property type="component" value="Unassembled WGS sequence"/>
</dbReference>
<keyword evidence="4" id="KW-0732">Signal</keyword>